<reference evidence="3 4" key="1">
    <citation type="submission" date="2017-03" db="EMBL/GenBank/DDBJ databases">
        <authorList>
            <person name="Afonso C.L."/>
            <person name="Miller P.J."/>
            <person name="Scott M.A."/>
            <person name="Spackman E."/>
            <person name="Goraichik I."/>
            <person name="Dimitrov K.M."/>
            <person name="Suarez D.L."/>
            <person name="Swayne D.E."/>
        </authorList>
    </citation>
    <scope>NUCLEOTIDE SEQUENCE [LARGE SCALE GENOMIC DNA]</scope>
    <source>
        <strain evidence="3 4">CECT 7745</strain>
    </source>
</reference>
<feature type="chain" id="PRO_5012146159" evidence="2">
    <location>
        <begin position="31"/>
        <end position="387"/>
    </location>
</feature>
<dbReference type="AlphaFoldDB" id="A0A1X7BS88"/>
<evidence type="ECO:0000256" key="2">
    <source>
        <dbReference type="SAM" id="SignalP"/>
    </source>
</evidence>
<sequence length="387" mass="42079">MNFCRNRFSATVRMLGAVLVVGALPATATAQSTAGLGDTAAMAKPEITFTSWTGPYMRSQMLGFVRPYENERGARVNVEHYNGGIDEIRDQVESANVVWDVVDLTQADSLRACNEGLLENLSDIDLPAGADGTPAEEDFVEGALNDCGVGVIVWGTAFAYSNSTYGDNPPATIADFFDTDTYPGARAIRDDPTVIMEWALMADGVAREDVYPMLETDEGVERAFGKMENIRSGLQTWQAGRQPVRMLNAGEVAMSMIWATTGATASEEDGADFTVNMDGRVIELDLFGIPKGSRHKDEAMDFIRYASSTNSLANMVGFLPNGPTRKSSLTRLSDDTLNKIPNGPAFEDKQHILSDAAWWSANHERLEELFDLWMSAGARQGASGTVR</sequence>
<dbReference type="SUPFAM" id="SSF53850">
    <property type="entry name" value="Periplasmic binding protein-like II"/>
    <property type="match status" value="1"/>
</dbReference>
<keyword evidence="1 2" id="KW-0732">Signal</keyword>
<protein>
    <submittedName>
        <fullName evidence="3">Bacterial extracellular solute-binding protein</fullName>
    </submittedName>
</protein>
<dbReference type="InterPro" id="IPR006059">
    <property type="entry name" value="SBP"/>
</dbReference>
<dbReference type="Gene3D" id="3.40.190.10">
    <property type="entry name" value="Periplasmic binding protein-like II"/>
    <property type="match status" value="2"/>
</dbReference>
<dbReference type="PANTHER" id="PTHR30222">
    <property type="entry name" value="SPERMIDINE/PUTRESCINE-BINDING PERIPLASMIC PROTEIN"/>
    <property type="match status" value="1"/>
</dbReference>
<dbReference type="PANTHER" id="PTHR30222:SF2">
    <property type="entry name" value="ABC TRANSPORTER SUBSTRATE-BINDING PROTEIN"/>
    <property type="match status" value="1"/>
</dbReference>
<feature type="signal peptide" evidence="2">
    <location>
        <begin position="1"/>
        <end position="30"/>
    </location>
</feature>
<evidence type="ECO:0000256" key="1">
    <source>
        <dbReference type="ARBA" id="ARBA00022729"/>
    </source>
</evidence>
<accession>A0A1X7BS88</accession>
<name>A0A1X7BS88_9RHOB</name>
<dbReference type="Proteomes" id="UP000193224">
    <property type="component" value="Unassembled WGS sequence"/>
</dbReference>
<gene>
    <name evidence="3" type="ORF">ROA7745_02299</name>
</gene>
<evidence type="ECO:0000313" key="4">
    <source>
        <dbReference type="Proteomes" id="UP000193224"/>
    </source>
</evidence>
<evidence type="ECO:0000313" key="3">
    <source>
        <dbReference type="EMBL" id="SMC12473.1"/>
    </source>
</evidence>
<proteinExistence type="predicted"/>
<keyword evidence="4" id="KW-1185">Reference proteome</keyword>
<organism evidence="3 4">
    <name type="scientific">Roseovarius aestuarii</name>
    <dbReference type="NCBI Taxonomy" id="475083"/>
    <lineage>
        <taxon>Bacteria</taxon>
        <taxon>Pseudomonadati</taxon>
        <taxon>Pseudomonadota</taxon>
        <taxon>Alphaproteobacteria</taxon>
        <taxon>Rhodobacterales</taxon>
        <taxon>Roseobacteraceae</taxon>
        <taxon>Roseovarius</taxon>
    </lineage>
</organism>
<dbReference type="Pfam" id="PF13416">
    <property type="entry name" value="SBP_bac_8"/>
    <property type="match status" value="1"/>
</dbReference>
<dbReference type="EMBL" id="FWXB01000008">
    <property type="protein sequence ID" value="SMC12473.1"/>
    <property type="molecule type" value="Genomic_DNA"/>
</dbReference>
<dbReference type="RefSeq" id="WP_176237686.1">
    <property type="nucleotide sequence ID" value="NZ_FWXB01000008.1"/>
</dbReference>